<evidence type="ECO:0000259" key="2">
    <source>
        <dbReference type="Pfam" id="PF02953"/>
    </source>
</evidence>
<dbReference type="InterPro" id="IPR035427">
    <property type="entry name" value="Tim10-like_dom_sf"/>
</dbReference>
<comment type="similarity">
    <text evidence="1">Belongs to the small Tim family.</text>
</comment>
<keyword evidence="1" id="KW-0496">Mitochondrion</keyword>
<dbReference type="GO" id="GO:0005743">
    <property type="term" value="C:mitochondrial inner membrane"/>
    <property type="evidence" value="ECO:0007669"/>
    <property type="project" value="UniProtKB-SubCell"/>
</dbReference>
<dbReference type="Gene3D" id="1.10.287.810">
    <property type="entry name" value="Mitochondrial import inner membrane translocase subunit tim13 like domains"/>
    <property type="match status" value="1"/>
</dbReference>
<keyword evidence="1" id="KW-0472">Membrane</keyword>
<keyword evidence="1" id="KW-0143">Chaperone</keyword>
<proteinExistence type="inferred from homology"/>
<dbReference type="GO" id="GO:0015031">
    <property type="term" value="P:protein transport"/>
    <property type="evidence" value="ECO:0007669"/>
    <property type="project" value="UniProtKB-KW"/>
</dbReference>
<dbReference type="AlphaFoldDB" id="A0A1R2C6N0"/>
<dbReference type="Proteomes" id="UP000187209">
    <property type="component" value="Unassembled WGS sequence"/>
</dbReference>
<comment type="function">
    <text evidence="1">Mitochondrial intermembrane chaperone that participates in the import and insertion of some multi-pass transmembrane proteins into the mitochondrial inner membrane. Also required for the transfer of beta-barrel precursors from the TOM complex to the sorting and assembly machinery (SAM complex) of the outer membrane. Acts as a chaperone-like protein that protects the hydrophobic precursors from aggregation and guide them through the mitochondrial intermembrane space.</text>
</comment>
<keyword evidence="1" id="KW-1015">Disulfide bond</keyword>
<reference evidence="3 4" key="1">
    <citation type="submission" date="2016-11" db="EMBL/GenBank/DDBJ databases">
        <title>The macronuclear genome of Stentor coeruleus: a giant cell with tiny introns.</title>
        <authorList>
            <person name="Slabodnick M."/>
            <person name="Ruby J.G."/>
            <person name="Reiff S.B."/>
            <person name="Swart E.C."/>
            <person name="Gosai S."/>
            <person name="Prabakaran S."/>
            <person name="Witkowska E."/>
            <person name="Larue G.E."/>
            <person name="Fisher S."/>
            <person name="Freeman R.M."/>
            <person name="Gunawardena J."/>
            <person name="Chu W."/>
            <person name="Stover N.A."/>
            <person name="Gregory B.D."/>
            <person name="Nowacki M."/>
            <person name="Derisi J."/>
            <person name="Roy S.W."/>
            <person name="Marshall W.F."/>
            <person name="Sood P."/>
        </authorList>
    </citation>
    <scope>NUCLEOTIDE SEQUENCE [LARGE SCALE GENOMIC DNA]</scope>
    <source>
        <strain evidence="3">WM001</strain>
    </source>
</reference>
<keyword evidence="1" id="KW-0813">Transport</keyword>
<name>A0A1R2C6N0_9CILI</name>
<keyword evidence="1" id="KW-0653">Protein transport</keyword>
<comment type="domain">
    <text evidence="1">The twin CX3C motif contains 4 conserved Cys residues that form 2 disulfide bonds in the mitochondrial intermembrane space.</text>
</comment>
<keyword evidence="1" id="KW-0811">Translocation</keyword>
<dbReference type="Pfam" id="PF02953">
    <property type="entry name" value="zf-Tim10_DDP"/>
    <property type="match status" value="1"/>
</dbReference>
<comment type="subcellular location">
    <subcellularLocation>
        <location evidence="1">Mitochondrion inner membrane</location>
        <topology evidence="1">Peripheral membrane protein</topology>
        <orientation evidence="1">Intermembrane side</orientation>
    </subcellularLocation>
</comment>
<accession>A0A1R2C6N0</accession>
<comment type="subunit">
    <text evidence="1">Heterohexamer.</text>
</comment>
<dbReference type="OrthoDB" id="344165at2759"/>
<dbReference type="EMBL" id="MPUH01000263">
    <property type="protein sequence ID" value="OMJ84630.1"/>
    <property type="molecule type" value="Genomic_DNA"/>
</dbReference>
<protein>
    <recommendedName>
        <fullName evidence="1">Mitochondrial import inner membrane translocase subunit</fullName>
    </recommendedName>
</protein>
<comment type="caution">
    <text evidence="3">The sequence shown here is derived from an EMBL/GenBank/DDBJ whole genome shotgun (WGS) entry which is preliminary data.</text>
</comment>
<evidence type="ECO:0000313" key="4">
    <source>
        <dbReference type="Proteomes" id="UP000187209"/>
    </source>
</evidence>
<evidence type="ECO:0000313" key="3">
    <source>
        <dbReference type="EMBL" id="OMJ84630.1"/>
    </source>
</evidence>
<gene>
    <name evidence="3" type="ORF">SteCoe_14222</name>
</gene>
<keyword evidence="4" id="KW-1185">Reference proteome</keyword>
<keyword evidence="1" id="KW-0999">Mitochondrion inner membrane</keyword>
<evidence type="ECO:0000256" key="1">
    <source>
        <dbReference type="RuleBase" id="RU367043"/>
    </source>
</evidence>
<dbReference type="SUPFAM" id="SSF144122">
    <property type="entry name" value="Tim10-like"/>
    <property type="match status" value="1"/>
</dbReference>
<feature type="domain" description="Tim10-like" evidence="2">
    <location>
        <begin position="13"/>
        <end position="56"/>
    </location>
</feature>
<dbReference type="InterPro" id="IPR004217">
    <property type="entry name" value="Tim10-like"/>
</dbReference>
<organism evidence="3 4">
    <name type="scientific">Stentor coeruleus</name>
    <dbReference type="NCBI Taxonomy" id="5963"/>
    <lineage>
        <taxon>Eukaryota</taxon>
        <taxon>Sar</taxon>
        <taxon>Alveolata</taxon>
        <taxon>Ciliophora</taxon>
        <taxon>Postciliodesmatophora</taxon>
        <taxon>Heterotrichea</taxon>
        <taxon>Heterotrichida</taxon>
        <taxon>Stentoridae</taxon>
        <taxon>Stentor</taxon>
    </lineage>
</organism>
<sequence length="81" mass="9613">MEESITQAFQQMFISLLVSGQQKACFRICITKPTSELTTSDKQCIAMCQDRYEEVFKNNFFRQYEEFLKSVEEQTKNHDLE</sequence>